<accession>A0A8J6IVM2</accession>
<gene>
    <name evidence="1" type="ORF">H8B19_12555</name>
</gene>
<name>A0A8J6IVM2_9ALTE</name>
<reference evidence="1" key="2">
    <citation type="submission" date="2020-08" db="EMBL/GenBank/DDBJ databases">
        <authorList>
            <person name="Lai Q."/>
        </authorList>
    </citation>
    <scope>NUCLEOTIDE SEQUENCE</scope>
    <source>
        <strain evidence="1">S27-2</strain>
    </source>
</reference>
<keyword evidence="2" id="KW-1185">Reference proteome</keyword>
<comment type="caution">
    <text evidence="1">The sequence shown here is derived from an EMBL/GenBank/DDBJ whole genome shotgun (WGS) entry which is preliminary data.</text>
</comment>
<evidence type="ECO:0000313" key="1">
    <source>
        <dbReference type="EMBL" id="MBC3766712.1"/>
    </source>
</evidence>
<dbReference type="RefSeq" id="WP_186507238.1">
    <property type="nucleotide sequence ID" value="NZ_JACNEP010000009.1"/>
</dbReference>
<dbReference type="EMBL" id="JACNEP010000009">
    <property type="protein sequence ID" value="MBC3766712.1"/>
    <property type="molecule type" value="Genomic_DNA"/>
</dbReference>
<organism evidence="1 2">
    <name type="scientific">Neptunicella marina</name>
    <dbReference type="NCBI Taxonomy" id="2125989"/>
    <lineage>
        <taxon>Bacteria</taxon>
        <taxon>Pseudomonadati</taxon>
        <taxon>Pseudomonadota</taxon>
        <taxon>Gammaproteobacteria</taxon>
        <taxon>Alteromonadales</taxon>
        <taxon>Alteromonadaceae</taxon>
        <taxon>Neptunicella</taxon>
    </lineage>
</organism>
<sequence>MKKILMLLFVLPFFSISGEEKSHDEILLKEIFERVNNISGPKFLAGCNGSGQSSYLVVPTQSNSALMFDVRDGVVLNLADITWSADPSVTEPLIEINGNYNVEMNFEKYHRLLKAKFVSLEKLSIDSILRMSNEIDCINK</sequence>
<dbReference type="AlphaFoldDB" id="A0A8J6IVM2"/>
<reference evidence="1" key="1">
    <citation type="journal article" date="2018" name="Int. J. Syst. Evol. Microbiol.">
        <title>Neptunicella marina gen. nov., sp. nov., isolated from surface seawater.</title>
        <authorList>
            <person name="Liu X."/>
            <person name="Lai Q."/>
            <person name="Du Y."/>
            <person name="Zhang X."/>
            <person name="Liu Z."/>
            <person name="Sun F."/>
            <person name="Shao Z."/>
        </authorList>
    </citation>
    <scope>NUCLEOTIDE SEQUENCE</scope>
    <source>
        <strain evidence="1">S27-2</strain>
    </source>
</reference>
<dbReference type="Proteomes" id="UP000601768">
    <property type="component" value="Unassembled WGS sequence"/>
</dbReference>
<proteinExistence type="predicted"/>
<protein>
    <submittedName>
        <fullName evidence="1">Uncharacterized protein</fullName>
    </submittedName>
</protein>
<evidence type="ECO:0000313" key="2">
    <source>
        <dbReference type="Proteomes" id="UP000601768"/>
    </source>
</evidence>